<dbReference type="AlphaFoldDB" id="A0A4P9ZE03"/>
<feature type="compositionally biased region" description="Acidic residues" evidence="6">
    <location>
        <begin position="239"/>
        <end position="261"/>
    </location>
</feature>
<keyword evidence="4" id="KW-0967">Endosome</keyword>
<dbReference type="Gene3D" id="1.20.140.50">
    <property type="entry name" value="alix/aip1 like domains"/>
    <property type="match status" value="1"/>
</dbReference>
<organism evidence="8 9">
    <name type="scientific">Metschnikowia bicuspidata</name>
    <dbReference type="NCBI Taxonomy" id="27322"/>
    <lineage>
        <taxon>Eukaryota</taxon>
        <taxon>Fungi</taxon>
        <taxon>Dikarya</taxon>
        <taxon>Ascomycota</taxon>
        <taxon>Saccharomycotina</taxon>
        <taxon>Pichiomycetes</taxon>
        <taxon>Metschnikowiaceae</taxon>
        <taxon>Metschnikowia</taxon>
    </lineage>
</organism>
<feature type="region of interest" description="Disordered" evidence="6">
    <location>
        <begin position="235"/>
        <end position="261"/>
    </location>
</feature>
<dbReference type="InterPro" id="IPR025304">
    <property type="entry name" value="ALIX_V_dom"/>
</dbReference>
<evidence type="ECO:0000256" key="6">
    <source>
        <dbReference type="SAM" id="MobiDB-lite"/>
    </source>
</evidence>
<protein>
    <recommendedName>
        <fullName evidence="5">BRO domain-containing protein 1</fullName>
    </recommendedName>
</protein>
<comment type="subcellular location">
    <subcellularLocation>
        <location evidence="2">Cytoplasm</location>
    </subcellularLocation>
    <subcellularLocation>
        <location evidence="1">Endosome</location>
    </subcellularLocation>
</comment>
<dbReference type="InterPro" id="IPR004328">
    <property type="entry name" value="BRO1_dom"/>
</dbReference>
<evidence type="ECO:0000256" key="3">
    <source>
        <dbReference type="ARBA" id="ARBA00022490"/>
    </source>
</evidence>
<dbReference type="GO" id="GO:0005768">
    <property type="term" value="C:endosome"/>
    <property type="evidence" value="ECO:0007669"/>
    <property type="project" value="UniProtKB-SubCell"/>
</dbReference>
<dbReference type="Gene3D" id="1.20.120.560">
    <property type="entry name" value="alix/aip1 in complex with the ypdl late domain"/>
    <property type="match status" value="1"/>
</dbReference>
<name>A0A4P9ZE03_9ASCO</name>
<proteinExistence type="predicted"/>
<dbReference type="SMART" id="SM01041">
    <property type="entry name" value="BRO1"/>
    <property type="match status" value="1"/>
</dbReference>
<dbReference type="PROSITE" id="PS51180">
    <property type="entry name" value="BRO1"/>
    <property type="match status" value="1"/>
</dbReference>
<feature type="domain" description="BRO1" evidence="7">
    <location>
        <begin position="4"/>
        <end position="461"/>
    </location>
</feature>
<dbReference type="Proteomes" id="UP000268321">
    <property type="component" value="Unassembled WGS sequence"/>
</dbReference>
<keyword evidence="9" id="KW-1185">Reference proteome</keyword>
<dbReference type="Gene3D" id="1.25.40.280">
    <property type="entry name" value="alix/aip1 like domains"/>
    <property type="match status" value="2"/>
</dbReference>
<dbReference type="Pfam" id="PF13949">
    <property type="entry name" value="ALIX_LYPXL_bnd"/>
    <property type="match status" value="1"/>
</dbReference>
<keyword evidence="3" id="KW-0963">Cytoplasm</keyword>
<evidence type="ECO:0000256" key="1">
    <source>
        <dbReference type="ARBA" id="ARBA00004177"/>
    </source>
</evidence>
<dbReference type="PANTHER" id="PTHR23030:SF30">
    <property type="entry name" value="TYROSINE-PROTEIN PHOSPHATASE NON-RECEPTOR TYPE 23"/>
    <property type="match status" value="1"/>
</dbReference>
<evidence type="ECO:0000259" key="7">
    <source>
        <dbReference type="PROSITE" id="PS51180"/>
    </source>
</evidence>
<dbReference type="Pfam" id="PF03097">
    <property type="entry name" value="BRO1"/>
    <property type="match status" value="1"/>
</dbReference>
<evidence type="ECO:0000256" key="5">
    <source>
        <dbReference type="ARBA" id="ARBA00041284"/>
    </source>
</evidence>
<evidence type="ECO:0000256" key="2">
    <source>
        <dbReference type="ARBA" id="ARBA00004496"/>
    </source>
</evidence>
<dbReference type="PANTHER" id="PTHR23030">
    <property type="entry name" value="PCD6 INTERACTING PROTEIN-RELATED"/>
    <property type="match status" value="1"/>
</dbReference>
<dbReference type="GO" id="GO:0043328">
    <property type="term" value="P:protein transport to vacuole involved in ubiquitin-dependent protein catabolic process via the multivesicular body sorting pathway"/>
    <property type="evidence" value="ECO:0007669"/>
    <property type="project" value="TreeGrafter"/>
</dbReference>
<dbReference type="EMBL" id="ML004445">
    <property type="protein sequence ID" value="RKP31196.1"/>
    <property type="molecule type" value="Genomic_DNA"/>
</dbReference>
<evidence type="ECO:0000256" key="4">
    <source>
        <dbReference type="ARBA" id="ARBA00022753"/>
    </source>
</evidence>
<evidence type="ECO:0000313" key="9">
    <source>
        <dbReference type="Proteomes" id="UP000268321"/>
    </source>
</evidence>
<reference evidence="9" key="1">
    <citation type="journal article" date="2018" name="Nat. Microbiol.">
        <title>Leveraging single-cell genomics to expand the fungal tree of life.</title>
        <authorList>
            <person name="Ahrendt S.R."/>
            <person name="Quandt C.A."/>
            <person name="Ciobanu D."/>
            <person name="Clum A."/>
            <person name="Salamov A."/>
            <person name="Andreopoulos B."/>
            <person name="Cheng J.F."/>
            <person name="Woyke T."/>
            <person name="Pelin A."/>
            <person name="Henrissat B."/>
            <person name="Reynolds N.K."/>
            <person name="Benny G.L."/>
            <person name="Smith M.E."/>
            <person name="James T.Y."/>
            <person name="Grigoriev I.V."/>
        </authorList>
    </citation>
    <scope>NUCLEOTIDE SEQUENCE [LARGE SCALE GENOMIC DNA]</scope>
    <source>
        <strain evidence="9">Baker2002</strain>
    </source>
</reference>
<sequence>MKASLLTIPAKKTAEVDWTKPLNKYLQAVYGSSSDFQEDVTRLKALRHAMRVARADDTGMAALMRYFSYLELVDLRVPMDAVNRVKMLVFTWYDAFDSAPYQQRALAFEKAAVLFNLGSAMSRAAHTCYTASLRGSDDGAFKRALLLTQHAAGVYAYVAENFLHAPSADLAPQTVDLLSQMCLAQSQEMFTLRAIDGDMAQTKNALIARLCEATAQQYANCYDCVEPVGSSAYSLSAGDDSDNGSEDDADDDIDDALDPEDPVELASPAYMDHAQLDSMPRSKKKVAARLNPLWPAAFQVKTTYYKSLACYFQGLHVEAAGRYGEAIAYFTRAAEFLASVAPESLRALSKAGDALYDLLDSCKCQKDAVDIKLADANKDNDLVYHELVPRSVPDPKPMVSVKPVAIAHMPEFADINDDSYASFLRNVVPVDVHELMSYYSEEKSQFLRAELDENDIASEKLASALEALQLTRALVAIKELFTGDNSTQNGTYSALPPDALAQVDEIAAAHAADAERRTNMARKRDLVYLLMHRSQQRLDAAQFAPEFTRLQQDLIRLKKSLYDASSSDARLFGLVDAHETLYGALGAGTDSDLFRSMFSMPQPSSAVCEVSLLDMDDRNPGTPHGGVLTQISALEDMLNELHVLSRERQQLVSSLEDDIHKDDIADIIMLNNKAKSASEIRRDIFPDELKKFDAYLRKLDELMAQQDQRVAKLQRAWHALVTMPEVRDAQALSRTRSSVVDEHVRRIGLFYDSWKKYSAGLRHGADFYDQLLVFAQGLSSAIDAAAEGTLAQTANSQALIYDQPSAYQPHMYNLFLKDP</sequence>
<accession>A0A4P9ZE03</accession>
<evidence type="ECO:0000313" key="8">
    <source>
        <dbReference type="EMBL" id="RKP31196.1"/>
    </source>
</evidence>
<gene>
    <name evidence="8" type="ORF">METBISCDRAFT_26789</name>
</gene>
<dbReference type="InterPro" id="IPR038499">
    <property type="entry name" value="BRO1_sf"/>
</dbReference>
<dbReference type="OrthoDB" id="2141925at2759"/>